<dbReference type="GO" id="GO:0004479">
    <property type="term" value="F:methionyl-tRNA formyltransferase activity"/>
    <property type="evidence" value="ECO:0007669"/>
    <property type="project" value="UniProtKB-EC"/>
</dbReference>
<dbReference type="Pfam" id="PF02911">
    <property type="entry name" value="Formyl_trans_C"/>
    <property type="match status" value="1"/>
</dbReference>
<sequence length="301" mass="33020">MTPKDLPPIIFWGTPPFAVPLLAALHARRAVRAVVTQPDRKQGRGRRTEARSAVKEFAIANHLPTVQPERQDAKFISELTPHLPALFCVVAYGALIPKNVLTLSTPEAVNVHPSLLPALRGPSPIQAAVRMGLRETGITVMQLDAELDHGPILAQEKILLVERETAETLSERCAQLAAQFVPDVIKGYVAGLIKPRPQDHAKATYSKLLTADYAALDFTRPAEELDRLIRSAYPWPGAYFVLNVRRIKVIDARPVAESPDRRFALTPDGTLRIACGRGSLDVATLQPENSRIMSAKDFVNG</sequence>
<name>A0A1G2BNX1_9BACT</name>
<dbReference type="Gene3D" id="3.40.50.12230">
    <property type="match status" value="1"/>
</dbReference>
<evidence type="ECO:0000259" key="6">
    <source>
        <dbReference type="Pfam" id="PF02911"/>
    </source>
</evidence>
<dbReference type="InterPro" id="IPR036477">
    <property type="entry name" value="Formyl_transf_N_sf"/>
</dbReference>
<feature type="non-terminal residue" evidence="7">
    <location>
        <position position="301"/>
    </location>
</feature>
<evidence type="ECO:0000313" key="7">
    <source>
        <dbReference type="EMBL" id="OGY90466.1"/>
    </source>
</evidence>
<dbReference type="EMBL" id="MHKM01000047">
    <property type="protein sequence ID" value="OGY90466.1"/>
    <property type="molecule type" value="Genomic_DNA"/>
</dbReference>
<comment type="caution">
    <text evidence="7">The sequence shown here is derived from an EMBL/GenBank/DDBJ whole genome shotgun (WGS) entry which is preliminary data.</text>
</comment>
<gene>
    <name evidence="7" type="ORF">A3B30_03265</name>
</gene>
<dbReference type="InterPro" id="IPR011034">
    <property type="entry name" value="Formyl_transferase-like_C_sf"/>
</dbReference>
<protein>
    <recommendedName>
        <fullName evidence="2">methionyl-tRNA formyltransferase</fullName>
        <ecNumber evidence="2">2.1.2.9</ecNumber>
    </recommendedName>
</protein>
<dbReference type="STRING" id="1798551.A3B30_03265"/>
<dbReference type="InterPro" id="IPR041711">
    <property type="entry name" value="Met-tRNA-FMT_N"/>
</dbReference>
<dbReference type="InterPro" id="IPR044135">
    <property type="entry name" value="Met-tRNA-FMT_C"/>
</dbReference>
<dbReference type="SUPFAM" id="SSF50486">
    <property type="entry name" value="FMT C-terminal domain-like"/>
    <property type="match status" value="1"/>
</dbReference>
<evidence type="ECO:0000256" key="4">
    <source>
        <dbReference type="ARBA" id="ARBA00022917"/>
    </source>
</evidence>
<dbReference type="SUPFAM" id="SSF53328">
    <property type="entry name" value="Formyltransferase"/>
    <property type="match status" value="1"/>
</dbReference>
<dbReference type="CDD" id="cd08704">
    <property type="entry name" value="Met_tRNA_FMT_C"/>
    <property type="match status" value="1"/>
</dbReference>
<evidence type="ECO:0000256" key="1">
    <source>
        <dbReference type="ARBA" id="ARBA00010699"/>
    </source>
</evidence>
<reference evidence="7 8" key="1">
    <citation type="journal article" date="2016" name="Nat. Commun.">
        <title>Thousands of microbial genomes shed light on interconnected biogeochemical processes in an aquifer system.</title>
        <authorList>
            <person name="Anantharaman K."/>
            <person name="Brown C.T."/>
            <person name="Hug L.A."/>
            <person name="Sharon I."/>
            <person name="Castelle C.J."/>
            <person name="Probst A.J."/>
            <person name="Thomas B.C."/>
            <person name="Singh A."/>
            <person name="Wilkins M.J."/>
            <person name="Karaoz U."/>
            <person name="Brodie E.L."/>
            <person name="Williams K.H."/>
            <person name="Hubbard S.S."/>
            <person name="Banfield J.F."/>
        </authorList>
    </citation>
    <scope>NUCLEOTIDE SEQUENCE [LARGE SCALE GENOMIC DNA]</scope>
</reference>
<dbReference type="HAMAP" id="MF_00182">
    <property type="entry name" value="Formyl_trans"/>
    <property type="match status" value="1"/>
</dbReference>
<dbReference type="PANTHER" id="PTHR11138">
    <property type="entry name" value="METHIONYL-TRNA FORMYLTRANSFERASE"/>
    <property type="match status" value="1"/>
</dbReference>
<dbReference type="InterPro" id="IPR002376">
    <property type="entry name" value="Formyl_transf_N"/>
</dbReference>
<dbReference type="GO" id="GO:0005829">
    <property type="term" value="C:cytosol"/>
    <property type="evidence" value="ECO:0007669"/>
    <property type="project" value="TreeGrafter"/>
</dbReference>
<proteinExistence type="inferred from homology"/>
<dbReference type="InterPro" id="IPR005793">
    <property type="entry name" value="Formyl_trans_C"/>
</dbReference>
<dbReference type="PANTHER" id="PTHR11138:SF5">
    <property type="entry name" value="METHIONYL-TRNA FORMYLTRANSFERASE, MITOCHONDRIAL"/>
    <property type="match status" value="1"/>
</dbReference>
<organism evidence="7 8">
    <name type="scientific">Candidatus Komeilibacteria bacterium RIFCSPLOWO2_01_FULL_52_15</name>
    <dbReference type="NCBI Taxonomy" id="1798551"/>
    <lineage>
        <taxon>Bacteria</taxon>
        <taxon>Candidatus Komeiliibacteriota</taxon>
    </lineage>
</organism>
<dbReference type="NCBIfam" id="TIGR00460">
    <property type="entry name" value="fmt"/>
    <property type="match status" value="1"/>
</dbReference>
<evidence type="ECO:0000259" key="5">
    <source>
        <dbReference type="Pfam" id="PF00551"/>
    </source>
</evidence>
<dbReference type="InterPro" id="IPR005794">
    <property type="entry name" value="Fmt"/>
</dbReference>
<evidence type="ECO:0000256" key="3">
    <source>
        <dbReference type="ARBA" id="ARBA00022679"/>
    </source>
</evidence>
<feature type="domain" description="Formyl transferase C-terminal" evidence="6">
    <location>
        <begin position="211"/>
        <end position="301"/>
    </location>
</feature>
<dbReference type="Proteomes" id="UP000178248">
    <property type="component" value="Unassembled WGS sequence"/>
</dbReference>
<accession>A0A1G2BNX1</accession>
<evidence type="ECO:0000256" key="2">
    <source>
        <dbReference type="ARBA" id="ARBA00012261"/>
    </source>
</evidence>
<evidence type="ECO:0000313" key="8">
    <source>
        <dbReference type="Proteomes" id="UP000178248"/>
    </source>
</evidence>
<feature type="domain" description="Formyl transferase N-terminal" evidence="5">
    <location>
        <begin position="12"/>
        <end position="185"/>
    </location>
</feature>
<keyword evidence="3 7" id="KW-0808">Transferase</keyword>
<keyword evidence="4" id="KW-0648">Protein biosynthesis</keyword>
<comment type="similarity">
    <text evidence="1">Belongs to the Fmt family.</text>
</comment>
<dbReference type="AlphaFoldDB" id="A0A1G2BNX1"/>
<dbReference type="CDD" id="cd08646">
    <property type="entry name" value="FMT_core_Met-tRNA-FMT_N"/>
    <property type="match status" value="1"/>
</dbReference>
<dbReference type="Pfam" id="PF00551">
    <property type="entry name" value="Formyl_trans_N"/>
    <property type="match status" value="1"/>
</dbReference>
<dbReference type="EC" id="2.1.2.9" evidence="2"/>